<name>A0ABW0H949_9HYPH</name>
<organism evidence="1 2">
    <name type="scientific">Bosea vestrisii</name>
    <dbReference type="NCBI Taxonomy" id="151416"/>
    <lineage>
        <taxon>Bacteria</taxon>
        <taxon>Pseudomonadati</taxon>
        <taxon>Pseudomonadota</taxon>
        <taxon>Alphaproteobacteria</taxon>
        <taxon>Hyphomicrobiales</taxon>
        <taxon>Boseaceae</taxon>
        <taxon>Bosea</taxon>
    </lineage>
</organism>
<protein>
    <submittedName>
        <fullName evidence="1">Uncharacterized protein</fullName>
    </submittedName>
</protein>
<reference evidence="2" key="1">
    <citation type="journal article" date="2019" name="Int. J. Syst. Evol. Microbiol.">
        <title>The Global Catalogue of Microorganisms (GCM) 10K type strain sequencing project: providing services to taxonomists for standard genome sequencing and annotation.</title>
        <authorList>
            <consortium name="The Broad Institute Genomics Platform"/>
            <consortium name="The Broad Institute Genome Sequencing Center for Infectious Disease"/>
            <person name="Wu L."/>
            <person name="Ma J."/>
        </authorList>
    </citation>
    <scope>NUCLEOTIDE SEQUENCE [LARGE SCALE GENOMIC DNA]</scope>
    <source>
        <strain evidence="2">CGMCC 1.16326</strain>
    </source>
</reference>
<proteinExistence type="predicted"/>
<dbReference type="Proteomes" id="UP001596104">
    <property type="component" value="Unassembled WGS sequence"/>
</dbReference>
<comment type="caution">
    <text evidence="1">The sequence shown here is derived from an EMBL/GenBank/DDBJ whole genome shotgun (WGS) entry which is preliminary data.</text>
</comment>
<accession>A0ABW0H949</accession>
<evidence type="ECO:0000313" key="2">
    <source>
        <dbReference type="Proteomes" id="UP001596104"/>
    </source>
</evidence>
<dbReference type="EMBL" id="JBHSLV010000019">
    <property type="protein sequence ID" value="MFC5393165.1"/>
    <property type="molecule type" value="Genomic_DNA"/>
</dbReference>
<keyword evidence="2" id="KW-1185">Reference proteome</keyword>
<dbReference type="RefSeq" id="WP_377008124.1">
    <property type="nucleotide sequence ID" value="NZ_JBHSLV010000019.1"/>
</dbReference>
<sequence length="436" mass="44912">MDRIAHSTAVDIGGGRRGFRSEDTVAGQEGTVVTATHLNATQEEMMAIIEKAGLAPDPGDLAQLLRAIRSQRLNFVTAAGVGGTANAVTLAFAPTFVDLADLVGVPLVSIAEADNTGAMTVRVDALAVTARTWPDGTALVPGDVKAGALIVERYDGTAFRMQQCLSPTQVAALSPRTNLLINGDFQLNQRAFAGGALANNVYGYDRWKASGASNMAAAGFGLALTSGEVHQLVEPAAWGFGNLASTMMTVSVEAPSHDLAVTLGSASGVITAGAGRRSVTLTTGAGDNGNLSLKIARSGGGACSFNRVKLEVGAGASPWMTRTLQQELLLASRYFTAWRIATVNGRFGLGMLIDNGDFMVNLPLLVPLRTGAPAVTYASLNRSVSFDSPITGVSSSAAYGNVFSVRFTSATTSGGPFICGLQAATAAAHLSLDAEL</sequence>
<evidence type="ECO:0000313" key="1">
    <source>
        <dbReference type="EMBL" id="MFC5393165.1"/>
    </source>
</evidence>
<gene>
    <name evidence="1" type="ORF">ACFPPC_11020</name>
</gene>